<feature type="region of interest" description="Disordered" evidence="1">
    <location>
        <begin position="94"/>
        <end position="121"/>
    </location>
</feature>
<evidence type="ECO:0000313" key="3">
    <source>
        <dbReference type="Proteomes" id="UP001164459"/>
    </source>
</evidence>
<evidence type="ECO:0008006" key="4">
    <source>
        <dbReference type="Google" id="ProtNLM"/>
    </source>
</evidence>
<evidence type="ECO:0000313" key="2">
    <source>
        <dbReference type="EMBL" id="WAS98870.1"/>
    </source>
</evidence>
<dbReference type="EMBL" id="CP114040">
    <property type="protein sequence ID" value="WAS98870.1"/>
    <property type="molecule type" value="Genomic_DNA"/>
</dbReference>
<proteinExistence type="predicted"/>
<feature type="compositionally biased region" description="Low complexity" evidence="1">
    <location>
        <begin position="101"/>
        <end position="115"/>
    </location>
</feature>
<sequence length="121" mass="13112">MADTEEAQGARLRRRLQALGWRREGEFLVAPLGSMHLTDSWFAAADLGPMLETILSRRDKLLRIRQRSPADAQVSLDDVEPLIAALREVTQARSAAQEGLPAAATSVAAPAQPNASARRPS</sequence>
<reference evidence="2" key="1">
    <citation type="submission" date="2022-11" db="EMBL/GenBank/DDBJ databases">
        <title>Minimal conservation of predation-associated metabolite biosynthetic gene clusters underscores biosynthetic potential of Myxococcota including descriptions for ten novel species: Archangium lansinium sp. nov., Myxococcus landrumus sp. nov., Nannocystis bai.</title>
        <authorList>
            <person name="Ahearne A."/>
            <person name="Stevens C."/>
            <person name="Dowd S."/>
        </authorList>
    </citation>
    <scope>NUCLEOTIDE SEQUENCE</scope>
    <source>
        <strain evidence="2">Fl3</strain>
    </source>
</reference>
<evidence type="ECO:0000256" key="1">
    <source>
        <dbReference type="SAM" id="MobiDB-lite"/>
    </source>
</evidence>
<dbReference type="Proteomes" id="UP001164459">
    <property type="component" value="Chromosome"/>
</dbReference>
<protein>
    <recommendedName>
        <fullName evidence="4">TubC N-terminal docking domain-containing protein</fullName>
    </recommendedName>
</protein>
<organism evidence="2 3">
    <name type="scientific">Nannocystis punicea</name>
    <dbReference type="NCBI Taxonomy" id="2995304"/>
    <lineage>
        <taxon>Bacteria</taxon>
        <taxon>Pseudomonadati</taxon>
        <taxon>Myxococcota</taxon>
        <taxon>Polyangia</taxon>
        <taxon>Nannocystales</taxon>
        <taxon>Nannocystaceae</taxon>
        <taxon>Nannocystis</taxon>
    </lineage>
</organism>
<keyword evidence="3" id="KW-1185">Reference proteome</keyword>
<accession>A0ABY7HII4</accession>
<name>A0ABY7HII4_9BACT</name>
<dbReference type="RefSeq" id="WP_269041227.1">
    <property type="nucleotide sequence ID" value="NZ_CP114040.1"/>
</dbReference>
<gene>
    <name evidence="2" type="ORF">O0S08_22295</name>
</gene>